<dbReference type="GeneID" id="56509803"/>
<dbReference type="Pfam" id="PF09669">
    <property type="entry name" value="Phage_pRha"/>
    <property type="match status" value="1"/>
</dbReference>
<dbReference type="EMBL" id="VZON01000011">
    <property type="protein sequence ID" value="KAB0611061.1"/>
    <property type="molecule type" value="Genomic_DNA"/>
</dbReference>
<evidence type="ECO:0000313" key="1">
    <source>
        <dbReference type="EMBL" id="KAB0611061.1"/>
    </source>
</evidence>
<dbReference type="NCBIfam" id="TIGR02681">
    <property type="entry name" value="phage_pRha"/>
    <property type="match status" value="1"/>
</dbReference>
<dbReference type="InterPro" id="IPR014054">
    <property type="entry name" value="Phage_regulatory_Rha"/>
</dbReference>
<proteinExistence type="predicted"/>
<name>A0AAV6EGF9_CAMHY</name>
<dbReference type="AlphaFoldDB" id="A0AAV6EGF9"/>
<evidence type="ECO:0000313" key="2">
    <source>
        <dbReference type="Proteomes" id="UP000423641"/>
    </source>
</evidence>
<sequence length="145" mass="16899">MNEIIVINGQSVEFEVINGGIFTTSLSVANVFNKRHCDILAQIRALPNDEFYFLNFKETERTAKFGAVVRSEPYYKISRDSFSLLVMGFTGEKAYRWKIEFIKAFNLMEAELTSLKFKKQSSKSPLNLYSKFNLFFYAIIIFKWV</sequence>
<accession>A0AAV6EGF9</accession>
<reference evidence="1 2" key="1">
    <citation type="submission" date="2019-09" db="EMBL/GenBank/DDBJ databases">
        <title>Draft genome sequences of 48 bacterial type strains from the CCUG.</title>
        <authorList>
            <person name="Tunovic T."/>
            <person name="Pineiro-Iglesias B."/>
            <person name="Unosson C."/>
            <person name="Inganas E."/>
            <person name="Ohlen M."/>
            <person name="Cardew S."/>
            <person name="Jensie-Markopoulos S."/>
            <person name="Salva-Serra F."/>
            <person name="Jaen-Luchoro D."/>
            <person name="Karlsson R."/>
            <person name="Svensson-Stadler L."/>
            <person name="Chun J."/>
            <person name="Moore E."/>
        </authorList>
    </citation>
    <scope>NUCLEOTIDE SEQUENCE [LARGE SCALE GENOMIC DNA]</scope>
    <source>
        <strain evidence="1 2">CCUG 34538</strain>
    </source>
</reference>
<organism evidence="1 2">
    <name type="scientific">Campylobacter hyointestinalis subsp. lawsonii</name>
    <dbReference type="NCBI Taxonomy" id="91353"/>
    <lineage>
        <taxon>Bacteria</taxon>
        <taxon>Pseudomonadati</taxon>
        <taxon>Campylobacterota</taxon>
        <taxon>Epsilonproteobacteria</taxon>
        <taxon>Campylobacterales</taxon>
        <taxon>Campylobacteraceae</taxon>
        <taxon>Campylobacter</taxon>
    </lineage>
</organism>
<dbReference type="RefSeq" id="WP_111949879.1">
    <property type="nucleotide sequence ID" value="NZ_CP053828.1"/>
</dbReference>
<comment type="caution">
    <text evidence="1">The sequence shown here is derived from an EMBL/GenBank/DDBJ whole genome shotgun (WGS) entry which is preliminary data.</text>
</comment>
<gene>
    <name evidence="1" type="ORF">F7P66_08820</name>
</gene>
<protein>
    <submittedName>
        <fullName evidence="1">Rha family transcriptional regulator</fullName>
    </submittedName>
</protein>
<dbReference type="Proteomes" id="UP000423641">
    <property type="component" value="Unassembled WGS sequence"/>
</dbReference>